<gene>
    <name evidence="1" type="primary">LOC122146384</name>
</gene>
<name>A0A9R0B3E2_CYPCA</name>
<organism evidence="1">
    <name type="scientific">Cyprinus carpio</name>
    <name type="common">Common carp</name>
    <dbReference type="NCBI Taxonomy" id="7962"/>
    <lineage>
        <taxon>Eukaryota</taxon>
        <taxon>Metazoa</taxon>
        <taxon>Chordata</taxon>
        <taxon>Craniata</taxon>
        <taxon>Vertebrata</taxon>
        <taxon>Euteleostomi</taxon>
        <taxon>Actinopterygii</taxon>
        <taxon>Neopterygii</taxon>
        <taxon>Teleostei</taxon>
        <taxon>Ostariophysi</taxon>
        <taxon>Cypriniformes</taxon>
        <taxon>Cyprinidae</taxon>
        <taxon>Cyprininae</taxon>
        <taxon>Cyprinus</taxon>
    </lineage>
</organism>
<dbReference type="AlphaFoldDB" id="A0A9R0B3E2"/>
<proteinExistence type="predicted"/>
<dbReference type="KEGG" id="ccar:122146384"/>
<dbReference type="GeneID" id="122146384"/>
<dbReference type="Proteomes" id="UP001155660">
    <property type="component" value="Chromosome A10"/>
</dbReference>
<accession>A0A9R0B3E2</accession>
<protein>
    <submittedName>
        <fullName evidence="1">Uncharacterized protein LOC122146384</fullName>
    </submittedName>
</protein>
<reference evidence="1" key="1">
    <citation type="submission" date="2025-08" db="UniProtKB">
        <authorList>
            <consortium name="RefSeq"/>
        </authorList>
    </citation>
    <scope>IDENTIFICATION</scope>
    <source>
        <tissue evidence="1">Muscle</tissue>
    </source>
</reference>
<evidence type="ECO:0000313" key="1">
    <source>
        <dbReference type="RefSeq" id="XP_042620633.1"/>
    </source>
</evidence>
<sequence length="211" mass="24019">MHPYRGPDRLQIASTHEKYIRKLLIYRLKDIVNVGFWQGNTHIGIHTPVMVAYHDSNPQLYLAPNVRMCTLTKDSHYLCPIKPFFRDNTEGTCGLQPIQRETLCLAEAKPHTQVTETQAEIVGNQWLVNTSIHNATLTYDQQDTATCVSLPNQSMWIQVPKGAVLHLGDLALYHLSSEEYQSEVKISAFFKGRYLTLEPELELNTEKGGPR</sequence>
<dbReference type="RefSeq" id="XP_042620633.1">
    <property type="nucleotide sequence ID" value="XM_042764699.1"/>
</dbReference>
<dbReference type="OrthoDB" id="8954191at2759"/>